<evidence type="ECO:0000313" key="1">
    <source>
        <dbReference type="EMBL" id="QNP75940.1"/>
    </source>
</evidence>
<dbReference type="Proteomes" id="UP000516052">
    <property type="component" value="Chromosome"/>
</dbReference>
<evidence type="ECO:0008006" key="3">
    <source>
        <dbReference type="Google" id="ProtNLM"/>
    </source>
</evidence>
<sequence>MARRRSELAALLGEFRRTPVLLPLVEDDAPLVADLGGIRWIYAFSNEEALARFAVARGEARREWPYRKVFGARLLDVGTVVAGVPCGVALDVGSEGEGVLFPPVAGIVPDEAAVDTEMDGEERR</sequence>
<gene>
    <name evidence="1" type="ORF">IAG44_25280</name>
</gene>
<protein>
    <recommendedName>
        <fullName evidence="3">SseB protein N-terminal domain-containing protein</fullName>
    </recommendedName>
</protein>
<dbReference type="EMBL" id="CP060828">
    <property type="protein sequence ID" value="QNP75940.1"/>
    <property type="molecule type" value="Genomic_DNA"/>
</dbReference>
<organism evidence="1 2">
    <name type="scientific">Streptomyces roseirectus</name>
    <dbReference type="NCBI Taxonomy" id="2768066"/>
    <lineage>
        <taxon>Bacteria</taxon>
        <taxon>Bacillati</taxon>
        <taxon>Actinomycetota</taxon>
        <taxon>Actinomycetes</taxon>
        <taxon>Kitasatosporales</taxon>
        <taxon>Streptomycetaceae</taxon>
        <taxon>Streptomyces</taxon>
    </lineage>
</organism>
<dbReference type="KEGG" id="sroi:IAG44_25280"/>
<reference evidence="1 2" key="1">
    <citation type="submission" date="2020-08" db="EMBL/GenBank/DDBJ databases">
        <title>A novel species.</title>
        <authorList>
            <person name="Gao J."/>
        </authorList>
    </citation>
    <scope>NUCLEOTIDE SEQUENCE [LARGE SCALE GENOMIC DNA]</scope>
    <source>
        <strain evidence="1 2">CRXT-G-22</strain>
    </source>
</reference>
<name>A0A7H0IT24_9ACTN</name>
<proteinExistence type="predicted"/>
<keyword evidence="2" id="KW-1185">Reference proteome</keyword>
<evidence type="ECO:0000313" key="2">
    <source>
        <dbReference type="Proteomes" id="UP000516052"/>
    </source>
</evidence>
<dbReference type="AlphaFoldDB" id="A0A7H0IT24"/>
<accession>A0A7H0IT24</accession>